<dbReference type="OrthoDB" id="4160863at2759"/>
<evidence type="ECO:0000313" key="2">
    <source>
        <dbReference type="Proteomes" id="UP000078343"/>
    </source>
</evidence>
<sequence>MTRGRRNIVERAKQMGYNEEACSIVNGDRLLPKLEDGTIANHQAALSAWTDYVDHMSETKQRIPCTDNLEDLKDFVYIRAKVIKGTQNKTASVETVRNYWNNFTGAWKRSYPAIRDDLKESIHEFIYGPLKELLGLLDEKKPRRYANEKHLLIYAEQLWSRDWFIY</sequence>
<dbReference type="AlphaFoldDB" id="A0A178Z266"/>
<accession>A0A178Z266</accession>
<dbReference type="RefSeq" id="XP_018687249.1">
    <property type="nucleotide sequence ID" value="XM_018843408.1"/>
</dbReference>
<keyword evidence="2" id="KW-1185">Reference proteome</keyword>
<evidence type="ECO:0000313" key="1">
    <source>
        <dbReference type="EMBL" id="OAP53882.1"/>
    </source>
</evidence>
<reference evidence="1 2" key="1">
    <citation type="submission" date="2016-04" db="EMBL/GenBank/DDBJ databases">
        <title>Draft genome of Fonsecaea erecta CBS 125763.</title>
        <authorList>
            <person name="Weiss V.A."/>
            <person name="Vicente V.A."/>
            <person name="Raittz R.T."/>
            <person name="Moreno L.F."/>
            <person name="De Souza E.M."/>
            <person name="Pedrosa F.O."/>
            <person name="Steffens M.B."/>
            <person name="Faoro H."/>
            <person name="Tadra-Sfeir M.Z."/>
            <person name="Najafzadeh M.J."/>
            <person name="Felipe M.S."/>
            <person name="Teixeira M."/>
            <person name="Sun J."/>
            <person name="Xi L."/>
            <person name="Gomes R."/>
            <person name="De Azevedo C.M."/>
            <person name="Salgado C.G."/>
            <person name="Da Silva M.B."/>
            <person name="Nascimento M.F."/>
            <person name="Queiroz-Telles F."/>
            <person name="Attili D.S."/>
            <person name="Gorbushina A."/>
        </authorList>
    </citation>
    <scope>NUCLEOTIDE SEQUENCE [LARGE SCALE GENOMIC DNA]</scope>
    <source>
        <strain evidence="1 2">CBS 125763</strain>
    </source>
</reference>
<dbReference type="Proteomes" id="UP000078343">
    <property type="component" value="Unassembled WGS sequence"/>
</dbReference>
<dbReference type="EMBL" id="LVYI01000018">
    <property type="protein sequence ID" value="OAP53882.1"/>
    <property type="molecule type" value="Genomic_DNA"/>
</dbReference>
<organism evidence="1 2">
    <name type="scientific">Fonsecaea erecta</name>
    <dbReference type="NCBI Taxonomy" id="1367422"/>
    <lineage>
        <taxon>Eukaryota</taxon>
        <taxon>Fungi</taxon>
        <taxon>Dikarya</taxon>
        <taxon>Ascomycota</taxon>
        <taxon>Pezizomycotina</taxon>
        <taxon>Eurotiomycetes</taxon>
        <taxon>Chaetothyriomycetidae</taxon>
        <taxon>Chaetothyriales</taxon>
        <taxon>Herpotrichiellaceae</taxon>
        <taxon>Fonsecaea</taxon>
    </lineage>
</organism>
<comment type="caution">
    <text evidence="1">The sequence shown here is derived from an EMBL/GenBank/DDBJ whole genome shotgun (WGS) entry which is preliminary data.</text>
</comment>
<dbReference type="GeneID" id="30016071"/>
<gene>
    <name evidence="1" type="ORF">AYL99_11904</name>
</gene>
<proteinExistence type="predicted"/>
<name>A0A178Z266_9EURO</name>
<protein>
    <submittedName>
        <fullName evidence="1">Uncharacterized protein</fullName>
    </submittedName>
</protein>